<keyword evidence="1" id="KW-0732">Signal</keyword>
<dbReference type="GeneID" id="38131899"/>
<keyword evidence="3" id="KW-1185">Reference proteome</keyword>
<dbReference type="Proteomes" id="UP000253729">
    <property type="component" value="Unassembled WGS sequence"/>
</dbReference>
<name>A0A3F3PLH4_9EURO</name>
<proteinExistence type="predicted"/>
<dbReference type="EMBL" id="KZ852085">
    <property type="protein sequence ID" value="RDH27698.1"/>
    <property type="molecule type" value="Genomic_DNA"/>
</dbReference>
<dbReference type="RefSeq" id="XP_026620720.1">
    <property type="nucleotide sequence ID" value="XM_026763543.1"/>
</dbReference>
<reference evidence="2 3" key="1">
    <citation type="submission" date="2018-07" db="EMBL/GenBank/DDBJ databases">
        <title>The genomes of Aspergillus section Nigri reveals drivers in fungal speciation.</title>
        <authorList>
            <consortium name="DOE Joint Genome Institute"/>
            <person name="Vesth T.C."/>
            <person name="Nybo J."/>
            <person name="Theobald S."/>
            <person name="Brandl J."/>
            <person name="Frisvad J.C."/>
            <person name="Nielsen K.F."/>
            <person name="Lyhne E.K."/>
            <person name="Kogle M.E."/>
            <person name="Kuo A."/>
            <person name="Riley R."/>
            <person name="Clum A."/>
            <person name="Nolan M."/>
            <person name="Lipzen A."/>
            <person name="Salamov A."/>
            <person name="Henrissat B."/>
            <person name="Wiebenga A."/>
            <person name="De vries R.P."/>
            <person name="Grigoriev I.V."/>
            <person name="Mortensen U.H."/>
            <person name="Andersen M.R."/>
            <person name="Baker S.E."/>
        </authorList>
    </citation>
    <scope>NUCLEOTIDE SEQUENCE [LARGE SCALE GENOMIC DNA]</scope>
    <source>
        <strain evidence="2 3">CBS 139.54b</strain>
    </source>
</reference>
<evidence type="ECO:0000313" key="2">
    <source>
        <dbReference type="EMBL" id="RDH27698.1"/>
    </source>
</evidence>
<sequence length="84" mass="9233">MIKQHSSRREYHGTEPSLAWLILGLTLSGLKLVDGLSGPVSMDLNPLGNISEEYIAAKTMISWPSYYALGQLVLLLAPRPEPEP</sequence>
<evidence type="ECO:0000256" key="1">
    <source>
        <dbReference type="SAM" id="SignalP"/>
    </source>
</evidence>
<organism evidence="2 3">
    <name type="scientific">Aspergillus welwitschiae</name>
    <dbReference type="NCBI Taxonomy" id="1341132"/>
    <lineage>
        <taxon>Eukaryota</taxon>
        <taxon>Fungi</taxon>
        <taxon>Dikarya</taxon>
        <taxon>Ascomycota</taxon>
        <taxon>Pezizomycotina</taxon>
        <taxon>Eurotiomycetes</taxon>
        <taxon>Eurotiomycetidae</taxon>
        <taxon>Eurotiales</taxon>
        <taxon>Aspergillaceae</taxon>
        <taxon>Aspergillus</taxon>
        <taxon>Aspergillus subgen. Circumdati</taxon>
    </lineage>
</organism>
<protein>
    <submittedName>
        <fullName evidence="2">Uncharacterized protein</fullName>
    </submittedName>
</protein>
<accession>A0A3F3PLH4</accession>
<dbReference type="AlphaFoldDB" id="A0A3F3PLH4"/>
<gene>
    <name evidence="2" type="ORF">BDQ94DRAFT_110088</name>
</gene>
<feature type="signal peptide" evidence="1">
    <location>
        <begin position="1"/>
        <end position="35"/>
    </location>
</feature>
<feature type="chain" id="PRO_5017822841" evidence="1">
    <location>
        <begin position="36"/>
        <end position="84"/>
    </location>
</feature>
<evidence type="ECO:0000313" key="3">
    <source>
        <dbReference type="Proteomes" id="UP000253729"/>
    </source>
</evidence>